<accession>A0A5P0ZVS2</accession>
<keyword evidence="5" id="KW-1185">Reference proteome</keyword>
<keyword evidence="2" id="KW-0472">Membrane</keyword>
<dbReference type="EMBL" id="VDFP01000019">
    <property type="protein sequence ID" value="MQS76536.1"/>
    <property type="molecule type" value="Genomic_DNA"/>
</dbReference>
<dbReference type="InterPro" id="IPR009293">
    <property type="entry name" value="UPF0478"/>
</dbReference>
<dbReference type="PANTHER" id="PTHR40070">
    <property type="entry name" value="UPF0478 PROTEIN YTXG"/>
    <property type="match status" value="1"/>
</dbReference>
<feature type="coiled-coil region" evidence="1">
    <location>
        <begin position="26"/>
        <end position="53"/>
    </location>
</feature>
<sequence>MTGGQIAGLIAAVAFVVLVVYLARTLVQTAKLLQELQQTMKETTKMVEVLSKNTEQIMDQSTKLVDKTNTLMDDVNHKSSKLNPLFDTVENLGNKAAHATAEKQNKGFSLQNLLTLGNMATVMKTATKVWPRKKNKKYEK</sequence>
<evidence type="ECO:0000313" key="4">
    <source>
        <dbReference type="EMBL" id="MQS96918.1"/>
    </source>
</evidence>
<dbReference type="Pfam" id="PF06103">
    <property type="entry name" value="DUF948"/>
    <property type="match status" value="1"/>
</dbReference>
<proteinExistence type="predicted"/>
<dbReference type="Proteomes" id="UP000371423">
    <property type="component" value="Unassembled WGS sequence"/>
</dbReference>
<reference evidence="5 6" key="1">
    <citation type="journal article" date="2019" name="Syst. Appl. Microbiol.">
        <title>Polyphasic characterization of two novel Lactobacillus spp. isolated from blown salami packages: Description of Lactobacillus halodurans sp. nov. and Lactobacillus salsicarnum sp. nov.</title>
        <authorList>
            <person name="Schuster J.A."/>
            <person name="Klingl A."/>
            <person name="Vogel R.F."/>
            <person name="Ehrmann M.A."/>
        </authorList>
    </citation>
    <scope>NUCLEOTIDE SEQUENCE [LARGE SCALE GENOMIC DNA]</scope>
    <source>
        <strain evidence="4 5">TMW 1.1920</strain>
        <strain evidence="3 6">TMW 1.2172</strain>
    </source>
</reference>
<dbReference type="OrthoDB" id="2146420at2"/>
<keyword evidence="1" id="KW-0175">Coiled coil</keyword>
<dbReference type="Proteomes" id="UP000414364">
    <property type="component" value="Unassembled WGS sequence"/>
</dbReference>
<protein>
    <submittedName>
        <fullName evidence="4">DUF948 domain-containing protein</fullName>
    </submittedName>
</protein>
<dbReference type="PANTHER" id="PTHR40070:SF1">
    <property type="entry name" value="UPF0478 PROTEIN YTXG"/>
    <property type="match status" value="1"/>
</dbReference>
<dbReference type="RefSeq" id="WP_153385943.1">
    <property type="nucleotide sequence ID" value="NZ_VDFO01000009.1"/>
</dbReference>
<name>A0A5P0ZVS2_9LACO</name>
<organism evidence="4 5">
    <name type="scientific">Companilactobacillus halodurans</name>
    <dbReference type="NCBI Taxonomy" id="2584183"/>
    <lineage>
        <taxon>Bacteria</taxon>
        <taxon>Bacillati</taxon>
        <taxon>Bacillota</taxon>
        <taxon>Bacilli</taxon>
        <taxon>Lactobacillales</taxon>
        <taxon>Lactobacillaceae</taxon>
        <taxon>Companilactobacillus</taxon>
    </lineage>
</organism>
<evidence type="ECO:0000256" key="2">
    <source>
        <dbReference type="SAM" id="Phobius"/>
    </source>
</evidence>
<gene>
    <name evidence="4" type="ORF">FHL05_03310</name>
    <name evidence="3" type="ORF">FHL06_09125</name>
</gene>
<evidence type="ECO:0000313" key="6">
    <source>
        <dbReference type="Proteomes" id="UP000414364"/>
    </source>
</evidence>
<keyword evidence="2" id="KW-0812">Transmembrane</keyword>
<keyword evidence="2" id="KW-1133">Transmembrane helix</keyword>
<feature type="transmembrane region" description="Helical" evidence="2">
    <location>
        <begin position="6"/>
        <end position="27"/>
    </location>
</feature>
<evidence type="ECO:0000313" key="5">
    <source>
        <dbReference type="Proteomes" id="UP000371423"/>
    </source>
</evidence>
<evidence type="ECO:0000256" key="1">
    <source>
        <dbReference type="SAM" id="Coils"/>
    </source>
</evidence>
<evidence type="ECO:0000313" key="3">
    <source>
        <dbReference type="EMBL" id="MQS76536.1"/>
    </source>
</evidence>
<dbReference type="EMBL" id="VDFO01000009">
    <property type="protein sequence ID" value="MQS96918.1"/>
    <property type="molecule type" value="Genomic_DNA"/>
</dbReference>
<comment type="caution">
    <text evidence="4">The sequence shown here is derived from an EMBL/GenBank/DDBJ whole genome shotgun (WGS) entry which is preliminary data.</text>
</comment>
<dbReference type="AlphaFoldDB" id="A0A5P0ZVS2"/>